<evidence type="ECO:0000256" key="1">
    <source>
        <dbReference type="SAM" id="Phobius"/>
    </source>
</evidence>
<keyword evidence="5" id="KW-1185">Reference proteome</keyword>
<protein>
    <recommendedName>
        <fullName evidence="6">Glycosyltransferase RgtA/B/C/D-like domain-containing protein</fullName>
    </recommendedName>
</protein>
<feature type="transmembrane region" description="Helical" evidence="1">
    <location>
        <begin position="200"/>
        <end position="216"/>
    </location>
</feature>
<reference evidence="2 4" key="1">
    <citation type="submission" date="2018-06" db="EMBL/GenBank/DDBJ databases">
        <authorList>
            <consortium name="Pathogen Informatics"/>
            <person name="Doyle S."/>
        </authorList>
    </citation>
    <scope>NUCLEOTIDE SEQUENCE [LARGE SCALE GENOMIC DNA]</scope>
    <source>
        <strain evidence="2 4">NCTC13160</strain>
    </source>
</reference>
<dbReference type="Proteomes" id="UP000361468">
    <property type="component" value="Unassembled WGS sequence"/>
</dbReference>
<dbReference type="AlphaFoldDB" id="A0A378YG09"/>
<evidence type="ECO:0000313" key="2">
    <source>
        <dbReference type="EMBL" id="SUA75693.1"/>
    </source>
</evidence>
<dbReference type="EMBL" id="CABPSO010000007">
    <property type="protein sequence ID" value="VVE67489.1"/>
    <property type="molecule type" value="Genomic_DNA"/>
</dbReference>
<accession>A0A378YG09</accession>
<keyword evidence="1" id="KW-0812">Transmembrane</keyword>
<name>A0A378YG09_9BURK</name>
<dbReference type="KEGG" id="ppnm:LV28_04975"/>
<dbReference type="EMBL" id="UGSG01000001">
    <property type="protein sequence ID" value="SUA75693.1"/>
    <property type="molecule type" value="Genomic_DNA"/>
</dbReference>
<evidence type="ECO:0000313" key="5">
    <source>
        <dbReference type="Proteomes" id="UP000361468"/>
    </source>
</evidence>
<feature type="transmembrane region" description="Helical" evidence="1">
    <location>
        <begin position="155"/>
        <end position="171"/>
    </location>
</feature>
<feature type="transmembrane region" description="Helical" evidence="1">
    <location>
        <begin position="20"/>
        <end position="40"/>
    </location>
</feature>
<evidence type="ECO:0000313" key="3">
    <source>
        <dbReference type="EMBL" id="VVE67489.1"/>
    </source>
</evidence>
<dbReference type="STRING" id="93220.A6P55_01920"/>
<sequence>MSSVQHDAHPLFGGATRVLFLLAVAIAVLVLVLAALVPIYGDESASVMMRGMFFVNAKRLNTLLPQCGDTFLFPVPWSLYPGAVVSGVVYHVLEPWVLRMIGIVTWALCLWAIWRWMCAWLTSPWARRIGFVFVVSVGTMGVQGLIIPMVRAEQIVILMAAAYCCAPALSSSLTRPRHALAVAIGFMAATSFLFYLHPKALFFFPLAVASACLTFGRRHRVLCWITAAFVIACTAQSLLFFTSMTRCPGAPLLADYLARQTVAPSLLLTSPIDFVNAVWANLSVTSAQIWRHGLFQNAYQSAWLADMPGLTDRPFVQLTNAAIDGAARIVFVMACALPAIALVRWLIARARDPRGWLLLSLWAAFLGQASLFRLWNFYTGVPMMFLAAALVVMSVSLWPWRECAKYVAGICACAAFGVLLASAVVLANPVAPRMLDVALHADPTLRAQPFSVPTFRYAAARTDIRRVAAQCGISPTGGQRMLVDPIALGAFTGLREPLEPDYIFTPGFGIDLQGEGRLERLLRAKRATRFAGRCQFVPKSLEPWVRRDGEICCFDLDHPIASGTR</sequence>
<organism evidence="2 4">
    <name type="scientific">Pandoraea pnomenusa</name>
    <dbReference type="NCBI Taxonomy" id="93220"/>
    <lineage>
        <taxon>Bacteria</taxon>
        <taxon>Pseudomonadati</taxon>
        <taxon>Pseudomonadota</taxon>
        <taxon>Betaproteobacteria</taxon>
        <taxon>Burkholderiales</taxon>
        <taxon>Burkholderiaceae</taxon>
        <taxon>Pandoraea</taxon>
    </lineage>
</organism>
<dbReference type="RefSeq" id="WP_038617916.1">
    <property type="nucleotide sequence ID" value="NZ_CABPSO010000007.1"/>
</dbReference>
<feature type="transmembrane region" description="Helical" evidence="1">
    <location>
        <begin position="356"/>
        <end position="375"/>
    </location>
</feature>
<keyword evidence="1" id="KW-0472">Membrane</keyword>
<proteinExistence type="predicted"/>
<evidence type="ECO:0000313" key="4">
    <source>
        <dbReference type="Proteomes" id="UP000254573"/>
    </source>
</evidence>
<gene>
    <name evidence="2" type="ORF">NCTC13160_00984</name>
    <name evidence="3" type="ORF">PPN31119_02614</name>
</gene>
<feature type="transmembrane region" description="Helical" evidence="1">
    <location>
        <begin position="129"/>
        <end position="149"/>
    </location>
</feature>
<feature type="transmembrane region" description="Helical" evidence="1">
    <location>
        <begin position="221"/>
        <end position="241"/>
    </location>
</feature>
<dbReference type="Proteomes" id="UP000254573">
    <property type="component" value="Unassembled WGS sequence"/>
</dbReference>
<feature type="transmembrane region" description="Helical" evidence="1">
    <location>
        <begin position="407"/>
        <end position="427"/>
    </location>
</feature>
<feature type="transmembrane region" description="Helical" evidence="1">
    <location>
        <begin position="96"/>
        <end position="117"/>
    </location>
</feature>
<evidence type="ECO:0008006" key="6">
    <source>
        <dbReference type="Google" id="ProtNLM"/>
    </source>
</evidence>
<feature type="transmembrane region" description="Helical" evidence="1">
    <location>
        <begin position="325"/>
        <end position="347"/>
    </location>
</feature>
<dbReference type="OrthoDB" id="9127422at2"/>
<feature type="transmembrane region" description="Helical" evidence="1">
    <location>
        <begin position="381"/>
        <end position="400"/>
    </location>
</feature>
<keyword evidence="1" id="KW-1133">Transmembrane helix</keyword>
<feature type="transmembrane region" description="Helical" evidence="1">
    <location>
        <begin position="71"/>
        <end position="90"/>
    </location>
</feature>
<reference evidence="3 5" key="2">
    <citation type="submission" date="2019-08" db="EMBL/GenBank/DDBJ databases">
        <authorList>
            <person name="Peeters C."/>
        </authorList>
    </citation>
    <scope>NUCLEOTIDE SEQUENCE [LARGE SCALE GENOMIC DNA]</scope>
    <source>
        <strain evidence="3 5">LMG 31119</strain>
    </source>
</reference>